<evidence type="ECO:0000256" key="11">
    <source>
        <dbReference type="ARBA" id="ARBA00064541"/>
    </source>
</evidence>
<comment type="subcellular location">
    <subcellularLocation>
        <location evidence="2">Cell membrane</location>
        <topology evidence="2">Multi-pass membrane protein</topology>
    </subcellularLocation>
    <subcellularLocation>
        <location evidence="1">Endoplasmic reticulum membrane</location>
        <topology evidence="1">Multi-pass membrane protein</topology>
    </subcellularLocation>
</comment>
<comment type="similarity">
    <text evidence="10">Belongs to the TMEM20 family.</text>
</comment>
<evidence type="ECO:0000256" key="12">
    <source>
        <dbReference type="ARBA" id="ARBA00074441"/>
    </source>
</evidence>
<dbReference type="InterPro" id="IPR037185">
    <property type="entry name" value="EmrE-like"/>
</dbReference>
<evidence type="ECO:0000256" key="13">
    <source>
        <dbReference type="ARBA" id="ARBA00082789"/>
    </source>
</evidence>
<feature type="domain" description="EamA" evidence="15">
    <location>
        <begin position="181"/>
        <end position="311"/>
    </location>
</feature>
<keyword evidence="6" id="KW-0256">Endoplasmic reticulum</keyword>
<proteinExistence type="inferred from homology"/>
<feature type="transmembrane region" description="Helical" evidence="14">
    <location>
        <begin position="58"/>
        <end position="76"/>
    </location>
</feature>
<accession>H3BCF8</accession>
<dbReference type="Proteomes" id="UP000008672">
    <property type="component" value="Unassembled WGS sequence"/>
</dbReference>
<dbReference type="InterPro" id="IPR000620">
    <property type="entry name" value="EamA_dom"/>
</dbReference>
<comment type="function">
    <text evidence="9">May play a role in intracellular calcium sensing and homeostasis. May act as a negative regulator of plasma membrane calcium-transporting ATPases preventing calcium efflux from the cell.</text>
</comment>
<dbReference type="EMBL" id="AFYH01034776">
    <property type="status" value="NOT_ANNOTATED_CDS"/>
    <property type="molecule type" value="Genomic_DNA"/>
</dbReference>
<evidence type="ECO:0000259" key="15">
    <source>
        <dbReference type="Pfam" id="PF00892"/>
    </source>
</evidence>
<dbReference type="GO" id="GO:1990034">
    <property type="term" value="P:calcium ion export across plasma membrane"/>
    <property type="evidence" value="ECO:0007669"/>
    <property type="project" value="TreeGrafter"/>
</dbReference>
<dbReference type="GO" id="GO:0005789">
    <property type="term" value="C:endoplasmic reticulum membrane"/>
    <property type="evidence" value="ECO:0007669"/>
    <property type="project" value="UniProtKB-SubCell"/>
</dbReference>
<organism evidence="16 17">
    <name type="scientific">Latimeria chalumnae</name>
    <name type="common">Coelacanth</name>
    <dbReference type="NCBI Taxonomy" id="7897"/>
    <lineage>
        <taxon>Eukaryota</taxon>
        <taxon>Metazoa</taxon>
        <taxon>Chordata</taxon>
        <taxon>Craniata</taxon>
        <taxon>Vertebrata</taxon>
        <taxon>Euteleostomi</taxon>
        <taxon>Coelacanthiformes</taxon>
        <taxon>Coelacanthidae</taxon>
        <taxon>Latimeria</taxon>
    </lineage>
</organism>
<keyword evidence="8 14" id="KW-0472">Membrane</keyword>
<dbReference type="Bgee" id="ENSLACG00000017218">
    <property type="expression patterns" value="Expressed in pectoral fin and 1 other cell type or tissue"/>
</dbReference>
<feature type="transmembrane region" description="Helical" evidence="14">
    <location>
        <begin position="242"/>
        <end position="260"/>
    </location>
</feature>
<feature type="transmembrane region" description="Helical" evidence="14">
    <location>
        <begin position="211"/>
        <end position="230"/>
    </location>
</feature>
<sequence>ETHNPELTVLNSFFSPGIEKKSACTGLGLFYAFLSTIFFSVIALLVKKIENLHALEISAFRCFFQIIFLLPALIYNETGFLGPKGQRVFLFLRGLLGATGMILFFYAIQQMPLADATVIVFSNPVFTAIFARIFLKEKCTLWDLFFTVFTLTGVIIIARPPFLFGTHVSGIEHDYSSHIRGTVAAFASAITSASTFIVLRRMGKAVSYYLSAWYYAVIGLIVSVTVVCVMQEWRLPYCGLDRWLIILIGLLGIGGQTFLTKALQIEKAGPVAIIRTMDVVCAFIFQFVFLHHSPSWWSVGGAICVTLSTTGVGIQNAFVSILLTETSGANNGSPCYD</sequence>
<reference evidence="17" key="1">
    <citation type="submission" date="2011-08" db="EMBL/GenBank/DDBJ databases">
        <title>The draft genome of Latimeria chalumnae.</title>
        <authorList>
            <person name="Di Palma F."/>
            <person name="Alfoldi J."/>
            <person name="Johnson J."/>
            <person name="Berlin A."/>
            <person name="Gnerre S."/>
            <person name="Jaffe D."/>
            <person name="MacCallum I."/>
            <person name="Young S."/>
            <person name="Walker B.J."/>
            <person name="Lander E."/>
            <person name="Lindblad-Toh K."/>
        </authorList>
    </citation>
    <scope>NUCLEOTIDE SEQUENCE [LARGE SCALE GENOMIC DNA]</scope>
    <source>
        <strain evidence="17">Wild caught</strain>
    </source>
</reference>
<evidence type="ECO:0000256" key="2">
    <source>
        <dbReference type="ARBA" id="ARBA00004651"/>
    </source>
</evidence>
<dbReference type="Ensembl" id="ENSLACT00000019717.1">
    <property type="protein sequence ID" value="ENSLACP00000019579.1"/>
    <property type="gene ID" value="ENSLACG00000017218.1"/>
</dbReference>
<keyword evidence="7 14" id="KW-1133">Transmembrane helix</keyword>
<comment type="subunit">
    <text evidence="11">Interacts with STIM1; stimulated by depletion of intracellular calcium. Interacts with ORAI1. Interacts with the plasma membrane calcium-transporting ATPases ATP2B1 and ATP2B4. Interacts with ATP1A1, ATP2A2, KPNB1 and XPO1.</text>
</comment>
<dbReference type="FunFam" id="1.10.3730.20:FF:000026">
    <property type="entry name" value="Solute carrier family 35, member G1"/>
    <property type="match status" value="1"/>
</dbReference>
<feature type="transmembrane region" description="Helical" evidence="14">
    <location>
        <begin position="114"/>
        <end position="134"/>
    </location>
</feature>
<feature type="transmembrane region" description="Helical" evidence="14">
    <location>
        <begin position="28"/>
        <end position="46"/>
    </location>
</feature>
<gene>
    <name evidence="16" type="primary">SLC35G1</name>
</gene>
<evidence type="ECO:0000256" key="6">
    <source>
        <dbReference type="ARBA" id="ARBA00022824"/>
    </source>
</evidence>
<feature type="domain" description="EamA" evidence="15">
    <location>
        <begin position="27"/>
        <end position="158"/>
    </location>
</feature>
<evidence type="ECO:0000313" key="16">
    <source>
        <dbReference type="Ensembl" id="ENSLACP00000019579.1"/>
    </source>
</evidence>
<dbReference type="Gene3D" id="1.10.3730.20">
    <property type="match status" value="1"/>
</dbReference>
<feature type="transmembrane region" description="Helical" evidence="14">
    <location>
        <begin position="88"/>
        <end position="108"/>
    </location>
</feature>
<dbReference type="InParanoid" id="H3BCF8"/>
<dbReference type="GO" id="GO:0005886">
    <property type="term" value="C:plasma membrane"/>
    <property type="evidence" value="ECO:0007669"/>
    <property type="project" value="UniProtKB-SubCell"/>
</dbReference>
<dbReference type="GeneTree" id="ENSGT00940000153249"/>
<dbReference type="AlphaFoldDB" id="H3BCF8"/>
<reference evidence="16" key="3">
    <citation type="submission" date="2025-09" db="UniProtKB">
        <authorList>
            <consortium name="Ensembl"/>
        </authorList>
    </citation>
    <scope>IDENTIFICATION</scope>
</reference>
<feature type="transmembrane region" description="Helical" evidence="14">
    <location>
        <begin position="178"/>
        <end position="199"/>
    </location>
</feature>
<dbReference type="SUPFAM" id="SSF103481">
    <property type="entry name" value="Multidrug resistance efflux transporter EmrE"/>
    <property type="match status" value="2"/>
</dbReference>
<evidence type="ECO:0000313" key="17">
    <source>
        <dbReference type="Proteomes" id="UP000008672"/>
    </source>
</evidence>
<dbReference type="EMBL" id="AFYH01034775">
    <property type="status" value="NOT_ANNOTATED_CDS"/>
    <property type="molecule type" value="Genomic_DNA"/>
</dbReference>
<dbReference type="HOGENOM" id="CLU_032828_1_2_1"/>
<dbReference type="OMA" id="KYSLWDA"/>
<evidence type="ECO:0000256" key="10">
    <source>
        <dbReference type="ARBA" id="ARBA00061618"/>
    </source>
</evidence>
<name>H3BCF8_LATCH</name>
<evidence type="ECO:0000256" key="1">
    <source>
        <dbReference type="ARBA" id="ARBA00004477"/>
    </source>
</evidence>
<dbReference type="FunCoup" id="H3BCF8">
    <property type="interactions" value="551"/>
</dbReference>
<protein>
    <recommendedName>
        <fullName evidence="12">Solute carrier family 35 member G1</fullName>
    </recommendedName>
    <alternativeName>
        <fullName evidence="13">Transmembrane protein 20</fullName>
    </alternativeName>
</protein>
<reference evidence="16" key="2">
    <citation type="submission" date="2025-08" db="UniProtKB">
        <authorList>
            <consortium name="Ensembl"/>
        </authorList>
    </citation>
    <scope>IDENTIFICATION</scope>
</reference>
<dbReference type="EMBL" id="AFYH01034777">
    <property type="status" value="NOT_ANNOTATED_CDS"/>
    <property type="molecule type" value="Genomic_DNA"/>
</dbReference>
<evidence type="ECO:0000256" key="5">
    <source>
        <dbReference type="ARBA" id="ARBA00022737"/>
    </source>
</evidence>
<feature type="transmembrane region" description="Helical" evidence="14">
    <location>
        <begin position="141"/>
        <end position="158"/>
    </location>
</feature>
<keyword evidence="3" id="KW-1003">Cell membrane</keyword>
<dbReference type="eggNOG" id="KOG4510">
    <property type="taxonomic scope" value="Eukaryota"/>
</dbReference>
<dbReference type="GO" id="GO:0051480">
    <property type="term" value="P:regulation of cytosolic calcium ion concentration"/>
    <property type="evidence" value="ECO:0007669"/>
    <property type="project" value="TreeGrafter"/>
</dbReference>
<dbReference type="PANTHER" id="PTHR22911:SF6">
    <property type="entry name" value="SOLUTE CARRIER FAMILY 35 MEMBER G1"/>
    <property type="match status" value="1"/>
</dbReference>
<keyword evidence="4 14" id="KW-0812">Transmembrane</keyword>
<evidence type="ECO:0000256" key="4">
    <source>
        <dbReference type="ARBA" id="ARBA00022692"/>
    </source>
</evidence>
<evidence type="ECO:0000256" key="14">
    <source>
        <dbReference type="SAM" id="Phobius"/>
    </source>
</evidence>
<feature type="transmembrane region" description="Helical" evidence="14">
    <location>
        <begin position="296"/>
        <end position="323"/>
    </location>
</feature>
<evidence type="ECO:0000256" key="7">
    <source>
        <dbReference type="ARBA" id="ARBA00022989"/>
    </source>
</evidence>
<dbReference type="STRING" id="7897.ENSLACP00000019579"/>
<dbReference type="Pfam" id="PF00892">
    <property type="entry name" value="EamA"/>
    <property type="match status" value="2"/>
</dbReference>
<keyword evidence="5" id="KW-0677">Repeat</keyword>
<dbReference type="PANTHER" id="PTHR22911">
    <property type="entry name" value="ACYL-MALONYL CONDENSING ENZYME-RELATED"/>
    <property type="match status" value="1"/>
</dbReference>
<keyword evidence="17" id="KW-1185">Reference proteome</keyword>
<evidence type="ECO:0000256" key="3">
    <source>
        <dbReference type="ARBA" id="ARBA00022475"/>
    </source>
</evidence>
<feature type="transmembrane region" description="Helical" evidence="14">
    <location>
        <begin position="272"/>
        <end position="290"/>
    </location>
</feature>
<evidence type="ECO:0000256" key="9">
    <source>
        <dbReference type="ARBA" id="ARBA00059734"/>
    </source>
</evidence>
<evidence type="ECO:0000256" key="8">
    <source>
        <dbReference type="ARBA" id="ARBA00023136"/>
    </source>
</evidence>